<sequence length="141" mass="16064">MAVDKSLQEIAAELKGIRNILASIWHSRYSDGKTDQVSPEIYADEYISTAECSKRLGITDQTIRNWIIQGKKKGARPGPGCWIQGIHYVTVPMGTRKQIVRIPWNQLIMSFHKGEKLSLRAFDSPHGKHLYEEDLTRREGT</sequence>
<name>A0A350NZR2_9ALTE</name>
<evidence type="ECO:0008006" key="3">
    <source>
        <dbReference type="Google" id="ProtNLM"/>
    </source>
</evidence>
<dbReference type="EMBL" id="DNAN01000077">
    <property type="protein sequence ID" value="HAW74529.1"/>
    <property type="molecule type" value="Genomic_DNA"/>
</dbReference>
<evidence type="ECO:0000313" key="1">
    <source>
        <dbReference type="EMBL" id="HAW74529.1"/>
    </source>
</evidence>
<gene>
    <name evidence="1" type="ORF">DCW74_02205</name>
</gene>
<reference evidence="1 2" key="1">
    <citation type="journal article" date="2018" name="Nat. Biotechnol.">
        <title>A standardized bacterial taxonomy based on genome phylogeny substantially revises the tree of life.</title>
        <authorList>
            <person name="Parks D.H."/>
            <person name="Chuvochina M."/>
            <person name="Waite D.W."/>
            <person name="Rinke C."/>
            <person name="Skarshewski A."/>
            <person name="Chaumeil P.A."/>
            <person name="Hugenholtz P."/>
        </authorList>
    </citation>
    <scope>NUCLEOTIDE SEQUENCE [LARGE SCALE GENOMIC DNA]</scope>
    <source>
        <strain evidence="1">UBA11978</strain>
    </source>
</reference>
<dbReference type="AlphaFoldDB" id="A0A350NZR2"/>
<protein>
    <recommendedName>
        <fullName evidence="3">Helix-turn-helix domain-containing protein</fullName>
    </recommendedName>
</protein>
<evidence type="ECO:0000313" key="2">
    <source>
        <dbReference type="Proteomes" id="UP000263517"/>
    </source>
</evidence>
<comment type="caution">
    <text evidence="1">The sequence shown here is derived from an EMBL/GenBank/DDBJ whole genome shotgun (WGS) entry which is preliminary data.</text>
</comment>
<accession>A0A350NZR2</accession>
<dbReference type="Proteomes" id="UP000263517">
    <property type="component" value="Unassembled WGS sequence"/>
</dbReference>
<organism evidence="1 2">
    <name type="scientific">Alteromonas australica</name>
    <dbReference type="NCBI Taxonomy" id="589873"/>
    <lineage>
        <taxon>Bacteria</taxon>
        <taxon>Pseudomonadati</taxon>
        <taxon>Pseudomonadota</taxon>
        <taxon>Gammaproteobacteria</taxon>
        <taxon>Alteromonadales</taxon>
        <taxon>Alteromonadaceae</taxon>
        <taxon>Alteromonas/Salinimonas group</taxon>
        <taxon>Alteromonas</taxon>
    </lineage>
</organism>
<proteinExistence type="predicted"/>